<evidence type="ECO:0000256" key="6">
    <source>
        <dbReference type="SAM" id="SignalP"/>
    </source>
</evidence>
<dbReference type="Gene3D" id="2.60.40.420">
    <property type="entry name" value="Cupredoxins - blue copper proteins"/>
    <property type="match status" value="1"/>
</dbReference>
<dbReference type="RefSeq" id="WP_076568727.1">
    <property type="nucleotide sequence ID" value="NZ_CP033019.1"/>
</dbReference>
<reference evidence="8 9" key="1">
    <citation type="submission" date="2018-10" db="EMBL/GenBank/DDBJ databases">
        <title>Effects of UV and annual dynamics of microbial communities in freshwater RAS systems.</title>
        <authorList>
            <person name="Bekkelund A.K."/>
            <person name="Hansen B.R."/>
            <person name="Stokken H."/>
            <person name="Eriksen B.F."/>
            <person name="Kashulin N.A."/>
        </authorList>
    </citation>
    <scope>NUCLEOTIDE SEQUENCE [LARGE SCALE GENOMIC DNA]</scope>
    <source>
        <strain evidence="8 9">BHSEK</strain>
    </source>
</reference>
<dbReference type="CDD" id="cd04211">
    <property type="entry name" value="Cupredoxin_like_2"/>
    <property type="match status" value="1"/>
</dbReference>
<accession>A0A3G2EBQ8</accession>
<dbReference type="SUPFAM" id="SSF49503">
    <property type="entry name" value="Cupredoxins"/>
    <property type="match status" value="1"/>
</dbReference>
<dbReference type="GO" id="GO:0005507">
    <property type="term" value="F:copper ion binding"/>
    <property type="evidence" value="ECO:0007669"/>
    <property type="project" value="InterPro"/>
</dbReference>
<dbReference type="Pfam" id="PF00127">
    <property type="entry name" value="Copper-bind"/>
    <property type="match status" value="1"/>
</dbReference>
<dbReference type="GO" id="GO:0042597">
    <property type="term" value="C:periplasmic space"/>
    <property type="evidence" value="ECO:0007669"/>
    <property type="project" value="UniProtKB-SubCell"/>
</dbReference>
<keyword evidence="4" id="KW-0186">Copper</keyword>
<keyword evidence="9" id="KW-1185">Reference proteome</keyword>
<proteinExistence type="predicted"/>
<dbReference type="InterPro" id="IPR008972">
    <property type="entry name" value="Cupredoxin"/>
</dbReference>
<dbReference type="InterPro" id="IPR050845">
    <property type="entry name" value="Cu-binding_ET"/>
</dbReference>
<feature type="signal peptide" evidence="6">
    <location>
        <begin position="1"/>
        <end position="23"/>
    </location>
</feature>
<comment type="subcellular location">
    <subcellularLocation>
        <location evidence="1">Periplasm</location>
    </subcellularLocation>
</comment>
<gene>
    <name evidence="8" type="ORF">D9M09_12400</name>
</gene>
<dbReference type="EMBL" id="CP033019">
    <property type="protein sequence ID" value="AYM76505.1"/>
    <property type="molecule type" value="Genomic_DNA"/>
</dbReference>
<dbReference type="Proteomes" id="UP000279594">
    <property type="component" value="Chromosome"/>
</dbReference>
<organism evidence="8 9">
    <name type="scientific">Janthinobacterium agaricidamnosum</name>
    <dbReference type="NCBI Taxonomy" id="55508"/>
    <lineage>
        <taxon>Bacteria</taxon>
        <taxon>Pseudomonadati</taxon>
        <taxon>Pseudomonadota</taxon>
        <taxon>Betaproteobacteria</taxon>
        <taxon>Burkholderiales</taxon>
        <taxon>Oxalobacteraceae</taxon>
        <taxon>Janthinobacterium</taxon>
    </lineage>
</organism>
<keyword evidence="2" id="KW-0479">Metal-binding</keyword>
<keyword evidence="3" id="KW-0574">Periplasm</keyword>
<evidence type="ECO:0000259" key="7">
    <source>
        <dbReference type="Pfam" id="PF00127"/>
    </source>
</evidence>
<evidence type="ECO:0000313" key="9">
    <source>
        <dbReference type="Proteomes" id="UP000279594"/>
    </source>
</evidence>
<evidence type="ECO:0000256" key="4">
    <source>
        <dbReference type="ARBA" id="ARBA00023008"/>
    </source>
</evidence>
<dbReference type="PANTHER" id="PTHR38439">
    <property type="entry name" value="AURACYANIN-B"/>
    <property type="match status" value="1"/>
</dbReference>
<dbReference type="GO" id="GO:0009055">
    <property type="term" value="F:electron transfer activity"/>
    <property type="evidence" value="ECO:0007669"/>
    <property type="project" value="InterPro"/>
</dbReference>
<name>A0A3G2EBQ8_9BURK</name>
<feature type="domain" description="Blue (type 1) copper" evidence="7">
    <location>
        <begin position="60"/>
        <end position="167"/>
    </location>
</feature>
<protein>
    <recommendedName>
        <fullName evidence="7">Blue (type 1) copper domain-containing protein</fullName>
    </recommendedName>
</protein>
<evidence type="ECO:0000256" key="3">
    <source>
        <dbReference type="ARBA" id="ARBA00022764"/>
    </source>
</evidence>
<evidence type="ECO:0000313" key="8">
    <source>
        <dbReference type="EMBL" id="AYM76505.1"/>
    </source>
</evidence>
<evidence type="ECO:0000256" key="1">
    <source>
        <dbReference type="ARBA" id="ARBA00004418"/>
    </source>
</evidence>
<dbReference type="AlphaFoldDB" id="A0A3G2EBQ8"/>
<dbReference type="PANTHER" id="PTHR38439:SF3">
    <property type="entry name" value="COPPER-RESISTANT CUPROPROTEIN COPI"/>
    <property type="match status" value="1"/>
</dbReference>
<dbReference type="InterPro" id="IPR000923">
    <property type="entry name" value="BlueCu_1"/>
</dbReference>
<evidence type="ECO:0000256" key="2">
    <source>
        <dbReference type="ARBA" id="ARBA00022723"/>
    </source>
</evidence>
<feature type="chain" id="PRO_5018153808" description="Blue (type 1) copper domain-containing protein" evidence="6">
    <location>
        <begin position="24"/>
        <end position="170"/>
    </location>
</feature>
<sequence length="170" mass="18199">MKKMTLNAIAVMLLASLSTFSNAAVPDSSPVAHSGHQHGANEQSASLVGKAGDPKKVTRTVTVDMNDSMRFSPASIAVKRGEIIRFVVNNSGKIKHEMVIGSESELKEHAQQMAKFPEMEHAEPNQVTVTPGKSGTIVWQFDKAGKVEFACLQPGHFEAGMKGLVVVSAK</sequence>
<keyword evidence="6" id="KW-0732">Signal</keyword>
<feature type="region of interest" description="Disordered" evidence="5">
    <location>
        <begin position="26"/>
        <end position="53"/>
    </location>
</feature>
<evidence type="ECO:0000256" key="5">
    <source>
        <dbReference type="SAM" id="MobiDB-lite"/>
    </source>
</evidence>